<comment type="caution">
    <text evidence="1">The sequence shown here is derived from an EMBL/GenBank/DDBJ whole genome shotgun (WGS) entry which is preliminary data.</text>
</comment>
<dbReference type="EMBL" id="CM037630">
    <property type="protein sequence ID" value="KAH7987451.1"/>
    <property type="molecule type" value="Genomic_DNA"/>
</dbReference>
<proteinExistence type="predicted"/>
<protein>
    <submittedName>
        <fullName evidence="1">Sorting nexin-33</fullName>
    </submittedName>
</protein>
<evidence type="ECO:0000313" key="1">
    <source>
        <dbReference type="EMBL" id="KAH7987451.1"/>
    </source>
</evidence>
<accession>A0ACB8E5U8</accession>
<reference evidence="1" key="1">
    <citation type="submission" date="2021-08" db="EMBL/GenBank/DDBJ databases">
        <title>The first chromosome-level gecko genome reveals the dynamic sex chromosomes of Neotropical dwarf geckos (Sphaerodactylidae: Sphaerodactylus).</title>
        <authorList>
            <person name="Pinto B.J."/>
            <person name="Keating S.E."/>
            <person name="Gamble T."/>
        </authorList>
    </citation>
    <scope>NUCLEOTIDE SEQUENCE</scope>
    <source>
        <strain evidence="1">TG3544</strain>
    </source>
</reference>
<evidence type="ECO:0000313" key="2">
    <source>
        <dbReference type="Proteomes" id="UP000827872"/>
    </source>
</evidence>
<dbReference type="Proteomes" id="UP000827872">
    <property type="component" value="Linkage Group LG17"/>
</dbReference>
<gene>
    <name evidence="1" type="primary">SNX33_2</name>
    <name evidence="1" type="ORF">K3G42_005187</name>
</gene>
<organism evidence="1 2">
    <name type="scientific">Sphaerodactylus townsendi</name>
    <dbReference type="NCBI Taxonomy" id="933632"/>
    <lineage>
        <taxon>Eukaryota</taxon>
        <taxon>Metazoa</taxon>
        <taxon>Chordata</taxon>
        <taxon>Craniata</taxon>
        <taxon>Vertebrata</taxon>
        <taxon>Euteleostomi</taxon>
        <taxon>Lepidosauria</taxon>
        <taxon>Squamata</taxon>
        <taxon>Bifurcata</taxon>
        <taxon>Gekkota</taxon>
        <taxon>Sphaerodactylidae</taxon>
        <taxon>Sphaerodactylus</taxon>
    </lineage>
</organism>
<name>A0ACB8E5U8_9SAUR</name>
<sequence length="87" mass="10428">MVSCAFAKVKESQRMSDEGRMDQEEADGIKKRCRVVGFALQAEMNHFHERRVSDFKKMMQSYLKQQILFYQRVSQQLEKTLRMYDNL</sequence>
<keyword evidence="2" id="KW-1185">Reference proteome</keyword>